<dbReference type="CDD" id="cd00051">
    <property type="entry name" value="EFh"/>
    <property type="match status" value="1"/>
</dbReference>
<dbReference type="Gene3D" id="1.10.238.10">
    <property type="entry name" value="EF-hand"/>
    <property type="match status" value="1"/>
</dbReference>
<gene>
    <name evidence="4" type="ORF">MAR_001799</name>
</gene>
<dbReference type="Proteomes" id="UP001164746">
    <property type="component" value="Chromosome 11"/>
</dbReference>
<keyword evidence="1" id="KW-0677">Repeat</keyword>
<dbReference type="SUPFAM" id="SSF47473">
    <property type="entry name" value="EF-hand"/>
    <property type="match status" value="1"/>
</dbReference>
<dbReference type="PANTHER" id="PTHR23048">
    <property type="entry name" value="MYOSIN LIGHT CHAIN 1, 3"/>
    <property type="match status" value="1"/>
</dbReference>
<evidence type="ECO:0000256" key="2">
    <source>
        <dbReference type="ARBA" id="ARBA00022837"/>
    </source>
</evidence>
<feature type="domain" description="EF-hand" evidence="3">
    <location>
        <begin position="75"/>
        <end position="107"/>
    </location>
</feature>
<dbReference type="SMART" id="SM00054">
    <property type="entry name" value="EFh"/>
    <property type="match status" value="2"/>
</dbReference>
<dbReference type="InterPro" id="IPR011992">
    <property type="entry name" value="EF-hand-dom_pair"/>
</dbReference>
<evidence type="ECO:0000313" key="5">
    <source>
        <dbReference type="Proteomes" id="UP001164746"/>
    </source>
</evidence>
<keyword evidence="5" id="KW-1185">Reference proteome</keyword>
<dbReference type="InterPro" id="IPR050230">
    <property type="entry name" value="CALM/Myosin/TropC-like"/>
</dbReference>
<sequence>MAEDSYQFSKLSEEEVQGNQELDFEEFCELMSKTKKDVTSYKAIEEAFKVFDKDGKGSIPREYFRHIMTTMGERLNDDEVDEMLDEADADGDGEINIQEFTAMISQS</sequence>
<dbReference type="Pfam" id="PF13499">
    <property type="entry name" value="EF-hand_7"/>
    <property type="match status" value="1"/>
</dbReference>
<evidence type="ECO:0000259" key="3">
    <source>
        <dbReference type="PROSITE" id="PS50222"/>
    </source>
</evidence>
<reference evidence="4" key="1">
    <citation type="submission" date="2022-11" db="EMBL/GenBank/DDBJ databases">
        <title>Centuries of genome instability and evolution in soft-shell clam transmissible cancer (bioRxiv).</title>
        <authorList>
            <person name="Hart S.F.M."/>
            <person name="Yonemitsu M.A."/>
            <person name="Giersch R.M."/>
            <person name="Beal B.F."/>
            <person name="Arriagada G."/>
            <person name="Davis B.W."/>
            <person name="Ostrander E.A."/>
            <person name="Goff S.P."/>
            <person name="Metzger M.J."/>
        </authorList>
    </citation>
    <scope>NUCLEOTIDE SEQUENCE</scope>
    <source>
        <strain evidence="4">MELC-2E11</strain>
        <tissue evidence="4">Siphon/mantle</tissue>
    </source>
</reference>
<dbReference type="PANTHER" id="PTHR23048:SF0">
    <property type="entry name" value="CALMODULIN LIKE 3"/>
    <property type="match status" value="1"/>
</dbReference>
<protein>
    <submittedName>
        <fullName evidence="4">CALM-like protein</fullName>
    </submittedName>
</protein>
<dbReference type="InterPro" id="IPR018247">
    <property type="entry name" value="EF_Hand_1_Ca_BS"/>
</dbReference>
<dbReference type="InterPro" id="IPR002048">
    <property type="entry name" value="EF_hand_dom"/>
</dbReference>
<feature type="domain" description="EF-hand" evidence="3">
    <location>
        <begin position="39"/>
        <end position="74"/>
    </location>
</feature>
<evidence type="ECO:0000256" key="1">
    <source>
        <dbReference type="ARBA" id="ARBA00022737"/>
    </source>
</evidence>
<name>A0ABY7FL68_MYAAR</name>
<accession>A0ABY7FL68</accession>
<organism evidence="4 5">
    <name type="scientific">Mya arenaria</name>
    <name type="common">Soft-shell clam</name>
    <dbReference type="NCBI Taxonomy" id="6604"/>
    <lineage>
        <taxon>Eukaryota</taxon>
        <taxon>Metazoa</taxon>
        <taxon>Spiralia</taxon>
        <taxon>Lophotrochozoa</taxon>
        <taxon>Mollusca</taxon>
        <taxon>Bivalvia</taxon>
        <taxon>Autobranchia</taxon>
        <taxon>Heteroconchia</taxon>
        <taxon>Euheterodonta</taxon>
        <taxon>Imparidentia</taxon>
        <taxon>Neoheterodontei</taxon>
        <taxon>Myida</taxon>
        <taxon>Myoidea</taxon>
        <taxon>Myidae</taxon>
        <taxon>Mya</taxon>
    </lineage>
</organism>
<keyword evidence="2" id="KW-0106">Calcium</keyword>
<dbReference type="PROSITE" id="PS00018">
    <property type="entry name" value="EF_HAND_1"/>
    <property type="match status" value="1"/>
</dbReference>
<evidence type="ECO:0000313" key="4">
    <source>
        <dbReference type="EMBL" id="WAR19961.1"/>
    </source>
</evidence>
<dbReference type="PROSITE" id="PS50222">
    <property type="entry name" value="EF_HAND_2"/>
    <property type="match status" value="2"/>
</dbReference>
<proteinExistence type="predicted"/>
<dbReference type="EMBL" id="CP111022">
    <property type="protein sequence ID" value="WAR19961.1"/>
    <property type="molecule type" value="Genomic_DNA"/>
</dbReference>